<dbReference type="RefSeq" id="WP_145027532.1">
    <property type="nucleotide sequence ID" value="NZ_CP036271.1"/>
</dbReference>
<dbReference type="AlphaFoldDB" id="A0A517S9N3"/>
<dbReference type="OrthoDB" id="261466at2"/>
<accession>A0A517S9N3</accession>
<sequence>MNTRRPSSSVATNDRRGTATVEFAVIAPLFLLLVLGTWEMGTAVRASNNLTAAVREGGRLASMDFTGTVASNQTPNQKVEQDIRAFLNASGLPGALATISITHAEGANAGQTFNLANSTNYLALFKIRATIPFSSVSMFPNRIMKGTTLKAELVTRRGRVRSAN</sequence>
<dbReference type="KEGG" id="ccos:Pan44_08520"/>
<dbReference type="Pfam" id="PF07811">
    <property type="entry name" value="TadE"/>
    <property type="match status" value="1"/>
</dbReference>
<keyword evidence="1" id="KW-1133">Transmembrane helix</keyword>
<organism evidence="3 4">
    <name type="scientific">Caulifigura coniformis</name>
    <dbReference type="NCBI Taxonomy" id="2527983"/>
    <lineage>
        <taxon>Bacteria</taxon>
        <taxon>Pseudomonadati</taxon>
        <taxon>Planctomycetota</taxon>
        <taxon>Planctomycetia</taxon>
        <taxon>Planctomycetales</taxon>
        <taxon>Planctomycetaceae</taxon>
        <taxon>Caulifigura</taxon>
    </lineage>
</organism>
<keyword evidence="1" id="KW-0472">Membrane</keyword>
<name>A0A517S9N3_9PLAN</name>
<evidence type="ECO:0000313" key="4">
    <source>
        <dbReference type="Proteomes" id="UP000315700"/>
    </source>
</evidence>
<feature type="domain" description="TadE-like" evidence="2">
    <location>
        <begin position="17"/>
        <end position="59"/>
    </location>
</feature>
<keyword evidence="1" id="KW-0812">Transmembrane</keyword>
<dbReference type="InParanoid" id="A0A517S9N3"/>
<keyword evidence="4" id="KW-1185">Reference proteome</keyword>
<reference evidence="3 4" key="1">
    <citation type="submission" date="2019-02" db="EMBL/GenBank/DDBJ databases">
        <title>Deep-cultivation of Planctomycetes and their phenomic and genomic characterization uncovers novel biology.</title>
        <authorList>
            <person name="Wiegand S."/>
            <person name="Jogler M."/>
            <person name="Boedeker C."/>
            <person name="Pinto D."/>
            <person name="Vollmers J."/>
            <person name="Rivas-Marin E."/>
            <person name="Kohn T."/>
            <person name="Peeters S.H."/>
            <person name="Heuer A."/>
            <person name="Rast P."/>
            <person name="Oberbeckmann S."/>
            <person name="Bunk B."/>
            <person name="Jeske O."/>
            <person name="Meyerdierks A."/>
            <person name="Storesund J.E."/>
            <person name="Kallscheuer N."/>
            <person name="Luecker S."/>
            <person name="Lage O.M."/>
            <person name="Pohl T."/>
            <person name="Merkel B.J."/>
            <person name="Hornburger P."/>
            <person name="Mueller R.-W."/>
            <person name="Bruemmer F."/>
            <person name="Labrenz M."/>
            <person name="Spormann A.M."/>
            <person name="Op den Camp H."/>
            <person name="Overmann J."/>
            <person name="Amann R."/>
            <person name="Jetten M.S.M."/>
            <person name="Mascher T."/>
            <person name="Medema M.H."/>
            <person name="Devos D.P."/>
            <person name="Kaster A.-K."/>
            <person name="Ovreas L."/>
            <person name="Rohde M."/>
            <person name="Galperin M.Y."/>
            <person name="Jogler C."/>
        </authorList>
    </citation>
    <scope>NUCLEOTIDE SEQUENCE [LARGE SCALE GENOMIC DNA]</scope>
    <source>
        <strain evidence="3 4">Pan44</strain>
    </source>
</reference>
<dbReference type="EMBL" id="CP036271">
    <property type="protein sequence ID" value="QDT52839.1"/>
    <property type="molecule type" value="Genomic_DNA"/>
</dbReference>
<dbReference type="InterPro" id="IPR012495">
    <property type="entry name" value="TadE-like_dom"/>
</dbReference>
<dbReference type="Proteomes" id="UP000315700">
    <property type="component" value="Chromosome"/>
</dbReference>
<proteinExistence type="predicted"/>
<protein>
    <submittedName>
        <fullName evidence="3">TadE-like protein</fullName>
    </submittedName>
</protein>
<gene>
    <name evidence="3" type="ORF">Pan44_08520</name>
</gene>
<evidence type="ECO:0000313" key="3">
    <source>
        <dbReference type="EMBL" id="QDT52839.1"/>
    </source>
</evidence>
<evidence type="ECO:0000256" key="1">
    <source>
        <dbReference type="SAM" id="Phobius"/>
    </source>
</evidence>
<evidence type="ECO:0000259" key="2">
    <source>
        <dbReference type="Pfam" id="PF07811"/>
    </source>
</evidence>
<feature type="transmembrane region" description="Helical" evidence="1">
    <location>
        <begin position="21"/>
        <end position="38"/>
    </location>
</feature>